<reference evidence="11 12" key="1">
    <citation type="journal article" date="2018" name="J. Microbiol.">
        <title>Salicibibacter kimchii gen. nov., sp. nov., a moderately halophilic and alkalitolerant bacterium in the family Bacillaceae, isolated from kimchi.</title>
        <authorList>
            <person name="Jang J.Y."/>
            <person name="Oh Y.J."/>
            <person name="Lim S.K."/>
            <person name="Park H.K."/>
            <person name="Lee C."/>
            <person name="Kim J.Y."/>
            <person name="Lee M.A."/>
            <person name="Choi H.J."/>
        </authorList>
    </citation>
    <scope>NUCLEOTIDE SEQUENCE [LARGE SCALE GENOMIC DNA]</scope>
    <source>
        <strain evidence="11 12">NKC1-1</strain>
    </source>
</reference>
<comment type="subunit">
    <text evidence="9">Monomer.</text>
</comment>
<dbReference type="OrthoDB" id="9809920at2"/>
<feature type="binding site" evidence="9">
    <location>
        <position position="346"/>
    </location>
    <ligand>
        <name>3-phosphoshikimate</name>
        <dbReference type="ChEBI" id="CHEBI:145989"/>
    </ligand>
</feature>
<dbReference type="EMBL" id="CP031092">
    <property type="protein sequence ID" value="AXF54898.1"/>
    <property type="molecule type" value="Genomic_DNA"/>
</dbReference>
<dbReference type="PANTHER" id="PTHR21090">
    <property type="entry name" value="AROM/DEHYDROQUINATE SYNTHASE"/>
    <property type="match status" value="1"/>
</dbReference>
<name>A0A345BVB7_9BACI</name>
<dbReference type="InterPro" id="IPR013792">
    <property type="entry name" value="RNA3'P_cycl/enolpyr_Trfase_a/b"/>
</dbReference>
<dbReference type="InterPro" id="IPR001986">
    <property type="entry name" value="Enolpyruvate_Tfrase_dom"/>
</dbReference>
<dbReference type="GO" id="GO:0008652">
    <property type="term" value="P:amino acid biosynthetic process"/>
    <property type="evidence" value="ECO:0007669"/>
    <property type="project" value="UniProtKB-KW"/>
</dbReference>
<keyword evidence="4 9" id="KW-0963">Cytoplasm</keyword>
<dbReference type="HAMAP" id="MF_00210">
    <property type="entry name" value="EPSP_synth"/>
    <property type="match status" value="1"/>
</dbReference>
<evidence type="ECO:0000256" key="8">
    <source>
        <dbReference type="ARBA" id="ARBA00044633"/>
    </source>
</evidence>
<gene>
    <name evidence="9 11" type="primary">aroA</name>
    <name evidence="11" type="ORF">DT065_01930</name>
</gene>
<evidence type="ECO:0000256" key="9">
    <source>
        <dbReference type="HAMAP-Rule" id="MF_00210"/>
    </source>
</evidence>
<feature type="binding site" evidence="9">
    <location>
        <position position="96"/>
    </location>
    <ligand>
        <name>phosphoenolpyruvate</name>
        <dbReference type="ChEBI" id="CHEBI:58702"/>
    </ligand>
</feature>
<dbReference type="InterPro" id="IPR023193">
    <property type="entry name" value="EPSP_synthase_CS"/>
</dbReference>
<dbReference type="FunFam" id="3.65.10.10:FF:000005">
    <property type="entry name" value="3-phosphoshikimate 1-carboxyvinyltransferase"/>
    <property type="match status" value="1"/>
</dbReference>
<feature type="binding site" evidence="9">
    <location>
        <position position="22"/>
    </location>
    <ligand>
        <name>phosphoenolpyruvate</name>
        <dbReference type="ChEBI" id="CHEBI:58702"/>
    </ligand>
</feature>
<dbReference type="InterPro" id="IPR006264">
    <property type="entry name" value="EPSP_synthase"/>
</dbReference>
<feature type="domain" description="Enolpyruvate transferase" evidence="10">
    <location>
        <begin position="7"/>
        <end position="427"/>
    </location>
</feature>
<dbReference type="GO" id="GO:0003866">
    <property type="term" value="F:3-phosphoshikimate 1-carboxyvinyltransferase activity"/>
    <property type="evidence" value="ECO:0007669"/>
    <property type="project" value="UniProtKB-UniRule"/>
</dbReference>
<protein>
    <recommendedName>
        <fullName evidence="9">3-phosphoshikimate 1-carboxyvinyltransferase</fullName>
        <ecNumber evidence="9">2.5.1.19</ecNumber>
    </recommendedName>
    <alternativeName>
        <fullName evidence="9">5-enolpyruvylshikimate-3-phosphate synthase</fullName>
        <shortName evidence="9">EPSP synthase</shortName>
        <shortName evidence="9">EPSPS</shortName>
    </alternativeName>
</protein>
<feature type="binding site" evidence="9">
    <location>
        <position position="171"/>
    </location>
    <ligand>
        <name>3-phosphoshikimate</name>
        <dbReference type="ChEBI" id="CHEBI:145989"/>
    </ligand>
</feature>
<dbReference type="CDD" id="cd01556">
    <property type="entry name" value="EPSP_synthase"/>
    <property type="match status" value="1"/>
</dbReference>
<dbReference type="Gene3D" id="3.65.10.10">
    <property type="entry name" value="Enolpyruvate transferase domain"/>
    <property type="match status" value="2"/>
</dbReference>
<comment type="subcellular location">
    <subcellularLocation>
        <location evidence="9">Cytoplasm</location>
    </subcellularLocation>
</comment>
<dbReference type="UniPathway" id="UPA00053">
    <property type="reaction ID" value="UER00089"/>
</dbReference>
<dbReference type="PROSITE" id="PS00104">
    <property type="entry name" value="EPSP_SYNTHASE_1"/>
    <property type="match status" value="1"/>
</dbReference>
<feature type="binding site" evidence="9">
    <location>
        <position position="27"/>
    </location>
    <ligand>
        <name>3-phosphoshikimate</name>
        <dbReference type="ChEBI" id="CHEBI:145989"/>
    </ligand>
</feature>
<keyword evidence="6 9" id="KW-0808">Transferase</keyword>
<dbReference type="GO" id="GO:0009073">
    <property type="term" value="P:aromatic amino acid family biosynthetic process"/>
    <property type="evidence" value="ECO:0007669"/>
    <property type="project" value="UniProtKB-KW"/>
</dbReference>
<feature type="binding site" evidence="9">
    <location>
        <position position="319"/>
    </location>
    <ligand>
        <name>3-phosphoshikimate</name>
        <dbReference type="ChEBI" id="CHEBI:145989"/>
    </ligand>
</feature>
<keyword evidence="12" id="KW-1185">Reference proteome</keyword>
<comment type="caution">
    <text evidence="9">Lacks conserved residue(s) required for the propagation of feature annotation.</text>
</comment>
<dbReference type="FunFam" id="3.65.10.10:FF:000006">
    <property type="entry name" value="3-phosphoshikimate 1-carboxyvinyltransferase"/>
    <property type="match status" value="1"/>
</dbReference>
<dbReference type="EC" id="2.5.1.19" evidence="9"/>
<comment type="pathway">
    <text evidence="2 9">Metabolic intermediate biosynthesis; chorismate biosynthesis; chorismate from D-erythrose 4-phosphate and phosphoenolpyruvate: step 6/7.</text>
</comment>
<evidence type="ECO:0000256" key="4">
    <source>
        <dbReference type="ARBA" id="ARBA00022490"/>
    </source>
</evidence>
<dbReference type="GO" id="GO:0005737">
    <property type="term" value="C:cytoplasm"/>
    <property type="evidence" value="ECO:0007669"/>
    <property type="project" value="UniProtKB-SubCell"/>
</dbReference>
<feature type="binding site" evidence="9">
    <location>
        <position position="23"/>
    </location>
    <ligand>
        <name>3-phosphoshikimate</name>
        <dbReference type="ChEBI" id="CHEBI:145989"/>
    </ligand>
</feature>
<feature type="binding site" evidence="9">
    <location>
        <position position="350"/>
    </location>
    <ligand>
        <name>phosphoenolpyruvate</name>
        <dbReference type="ChEBI" id="CHEBI:58702"/>
    </ligand>
</feature>
<dbReference type="PROSITE" id="PS00885">
    <property type="entry name" value="EPSP_SYNTHASE_2"/>
    <property type="match status" value="1"/>
</dbReference>
<sequence length="432" mass="46046">MDKQTITATSALRGSTTVPGDKSISHRAVMFGAIAHGRTTVSGFLDGEDCRQTIACFQKMGVAIHYDRNQGKVVIEGKGFEGLNEPSELLDVGNSGTTIRLMLGILVGQPYFSVVAGDESIAKRPMARITEPLRLMGAQIHGRRDGTYTPIAIPGREHPLTGIEYQLPVASAQVKSALLLAGLQAQGKTIVREEYRSRDHTERMLQAFGVNIDVSGNEVSVSGGQPLQARDVDVPGDISSAAFLLAAAAIVKGSDLRMTNVGVNPTRTGFIDALAAMGGDVTFENERVLSGEPVADIVVREKPLHAVTISGSLIPRLIDEIPVFAVIATQAKGRTVIKDAAELKFKETNRIDATASQLRQMGANVQATEDGLIIEGPTTLTGAEVSSFNDHRIGMAFTIAGLIAKEETTIHGAQASAVSFPKFYKTLRLLSE</sequence>
<comment type="catalytic activity">
    <reaction evidence="8">
        <text>3-phosphoshikimate + phosphoenolpyruvate = 5-O-(1-carboxyvinyl)-3-phosphoshikimate + phosphate</text>
        <dbReference type="Rhea" id="RHEA:21256"/>
        <dbReference type="ChEBI" id="CHEBI:43474"/>
        <dbReference type="ChEBI" id="CHEBI:57701"/>
        <dbReference type="ChEBI" id="CHEBI:58702"/>
        <dbReference type="ChEBI" id="CHEBI:145989"/>
        <dbReference type="EC" id="2.5.1.19"/>
    </reaction>
    <physiologicalReaction direction="left-to-right" evidence="8">
        <dbReference type="Rhea" id="RHEA:21257"/>
    </physiologicalReaction>
</comment>
<evidence type="ECO:0000256" key="6">
    <source>
        <dbReference type="ARBA" id="ARBA00022679"/>
    </source>
</evidence>
<dbReference type="PIRSF" id="PIRSF000505">
    <property type="entry name" value="EPSPS"/>
    <property type="match status" value="1"/>
</dbReference>
<evidence type="ECO:0000259" key="10">
    <source>
        <dbReference type="Pfam" id="PF00275"/>
    </source>
</evidence>
<feature type="binding site" evidence="9">
    <location>
        <position position="392"/>
    </location>
    <ligand>
        <name>phosphoenolpyruvate</name>
        <dbReference type="ChEBI" id="CHEBI:58702"/>
    </ligand>
</feature>
<evidence type="ECO:0000256" key="5">
    <source>
        <dbReference type="ARBA" id="ARBA00022605"/>
    </source>
</evidence>
<accession>A0A345BVB7</accession>
<evidence type="ECO:0000256" key="3">
    <source>
        <dbReference type="ARBA" id="ARBA00009948"/>
    </source>
</evidence>
<dbReference type="RefSeq" id="WP_114370390.1">
    <property type="nucleotide sequence ID" value="NZ_CP031092.1"/>
</dbReference>
<feature type="binding site" evidence="9">
    <location>
        <position position="124"/>
    </location>
    <ligand>
        <name>phosphoenolpyruvate</name>
        <dbReference type="ChEBI" id="CHEBI:58702"/>
    </ligand>
</feature>
<evidence type="ECO:0000256" key="7">
    <source>
        <dbReference type="ARBA" id="ARBA00023141"/>
    </source>
</evidence>
<feature type="binding site" evidence="9">
    <location>
        <position position="173"/>
    </location>
    <ligand>
        <name>phosphoenolpyruvate</name>
        <dbReference type="ChEBI" id="CHEBI:58702"/>
    </ligand>
</feature>
<feature type="binding site" evidence="9">
    <location>
        <position position="22"/>
    </location>
    <ligand>
        <name>3-phosphoshikimate</name>
        <dbReference type="ChEBI" id="CHEBI:145989"/>
    </ligand>
</feature>
<evidence type="ECO:0000256" key="2">
    <source>
        <dbReference type="ARBA" id="ARBA00004811"/>
    </source>
</evidence>
<dbReference type="PANTHER" id="PTHR21090:SF5">
    <property type="entry name" value="PENTAFUNCTIONAL AROM POLYPEPTIDE"/>
    <property type="match status" value="1"/>
</dbReference>
<keyword evidence="7 9" id="KW-0057">Aromatic amino acid biosynthesis</keyword>
<evidence type="ECO:0000313" key="11">
    <source>
        <dbReference type="EMBL" id="AXF54898.1"/>
    </source>
</evidence>
<dbReference type="GO" id="GO:0009423">
    <property type="term" value="P:chorismate biosynthetic process"/>
    <property type="evidence" value="ECO:0007669"/>
    <property type="project" value="UniProtKB-UniRule"/>
</dbReference>
<feature type="active site" description="Proton acceptor" evidence="9">
    <location>
        <position position="319"/>
    </location>
</feature>
<dbReference type="KEGG" id="rue:DT065_01930"/>
<dbReference type="Pfam" id="PF00275">
    <property type="entry name" value="EPSP_synthase"/>
    <property type="match status" value="1"/>
</dbReference>
<evidence type="ECO:0000313" key="12">
    <source>
        <dbReference type="Proteomes" id="UP000252100"/>
    </source>
</evidence>
<dbReference type="Proteomes" id="UP000252100">
    <property type="component" value="Chromosome"/>
</dbReference>
<keyword evidence="5 9" id="KW-0028">Amino-acid biosynthesis</keyword>
<feature type="binding site" evidence="9">
    <location>
        <position position="173"/>
    </location>
    <ligand>
        <name>3-phosphoshikimate</name>
        <dbReference type="ChEBI" id="CHEBI:145989"/>
    </ligand>
</feature>
<proteinExistence type="inferred from homology"/>
<evidence type="ECO:0000256" key="1">
    <source>
        <dbReference type="ARBA" id="ARBA00002174"/>
    </source>
</evidence>
<dbReference type="SUPFAM" id="SSF55205">
    <property type="entry name" value="EPT/RTPC-like"/>
    <property type="match status" value="1"/>
</dbReference>
<comment type="similarity">
    <text evidence="3 9">Belongs to the EPSP synthase family.</text>
</comment>
<comment type="function">
    <text evidence="1 9">Catalyzes the transfer of the enolpyruvyl moiety of phosphoenolpyruvate (PEP) to the 5-hydroxyl of shikimate-3-phosphate (S3P) to produce enolpyruvyl shikimate-3-phosphate and inorganic phosphate.</text>
</comment>
<dbReference type="AlphaFoldDB" id="A0A345BVB7"/>
<dbReference type="NCBIfam" id="TIGR01356">
    <property type="entry name" value="aroA"/>
    <property type="match status" value="1"/>
</dbReference>
<organism evidence="11 12">
    <name type="scientific">Salicibibacter kimchii</name>
    <dbReference type="NCBI Taxonomy" id="2099786"/>
    <lineage>
        <taxon>Bacteria</taxon>
        <taxon>Bacillati</taxon>
        <taxon>Bacillota</taxon>
        <taxon>Bacilli</taxon>
        <taxon>Bacillales</taxon>
        <taxon>Bacillaceae</taxon>
        <taxon>Salicibibacter</taxon>
    </lineage>
</organism>
<dbReference type="InterPro" id="IPR036968">
    <property type="entry name" value="Enolpyruvate_Tfrase_sf"/>
</dbReference>